<proteinExistence type="predicted"/>
<dbReference type="AlphaFoldDB" id="X0Y2G0"/>
<evidence type="ECO:0000256" key="1">
    <source>
        <dbReference type="ARBA" id="ARBA00022605"/>
    </source>
</evidence>
<dbReference type="InterPro" id="IPR020568">
    <property type="entry name" value="Ribosomal_Su5_D2-typ_SF"/>
</dbReference>
<evidence type="ECO:0000256" key="5">
    <source>
        <dbReference type="ARBA" id="ARBA00022777"/>
    </source>
</evidence>
<evidence type="ECO:0008006" key="10">
    <source>
        <dbReference type="Google" id="ProtNLM"/>
    </source>
</evidence>
<gene>
    <name evidence="9" type="ORF">S01H1_75510</name>
</gene>
<feature type="non-terminal residue" evidence="9">
    <location>
        <position position="238"/>
    </location>
</feature>
<name>X0Y2G0_9ZZZZ</name>
<dbReference type="Gene3D" id="3.30.230.10">
    <property type="match status" value="1"/>
</dbReference>
<dbReference type="InterPro" id="IPR014721">
    <property type="entry name" value="Ribsml_uS5_D2-typ_fold_subgr"/>
</dbReference>
<dbReference type="InterPro" id="IPR013750">
    <property type="entry name" value="GHMP_kinase_C_dom"/>
</dbReference>
<evidence type="ECO:0000256" key="6">
    <source>
        <dbReference type="ARBA" id="ARBA00022840"/>
    </source>
</evidence>
<evidence type="ECO:0000313" key="9">
    <source>
        <dbReference type="EMBL" id="GAG49895.1"/>
    </source>
</evidence>
<dbReference type="InterPro" id="IPR000870">
    <property type="entry name" value="Homoserine_kinase"/>
</dbReference>
<evidence type="ECO:0000259" key="7">
    <source>
        <dbReference type="Pfam" id="PF00288"/>
    </source>
</evidence>
<dbReference type="Pfam" id="PF00288">
    <property type="entry name" value="GHMP_kinases_N"/>
    <property type="match status" value="1"/>
</dbReference>
<dbReference type="Gene3D" id="3.30.70.890">
    <property type="entry name" value="GHMP kinase, C-terminal domain"/>
    <property type="match status" value="1"/>
</dbReference>
<keyword evidence="3" id="KW-0791">Threonine biosynthesis</keyword>
<dbReference type="NCBIfam" id="TIGR00191">
    <property type="entry name" value="thrB"/>
    <property type="match status" value="1"/>
</dbReference>
<evidence type="ECO:0000256" key="3">
    <source>
        <dbReference type="ARBA" id="ARBA00022697"/>
    </source>
</evidence>
<keyword evidence="1" id="KW-0028">Amino-acid biosynthesis</keyword>
<keyword evidence="4" id="KW-0547">Nucleotide-binding</keyword>
<keyword evidence="6" id="KW-0067">ATP-binding</keyword>
<dbReference type="InterPro" id="IPR036554">
    <property type="entry name" value="GHMP_kinase_C_sf"/>
</dbReference>
<evidence type="ECO:0000256" key="4">
    <source>
        <dbReference type="ARBA" id="ARBA00022741"/>
    </source>
</evidence>
<evidence type="ECO:0000259" key="8">
    <source>
        <dbReference type="Pfam" id="PF08544"/>
    </source>
</evidence>
<comment type="caution">
    <text evidence="9">The sequence shown here is derived from an EMBL/GenBank/DDBJ whole genome shotgun (WGS) entry which is preliminary data.</text>
</comment>
<dbReference type="Pfam" id="PF08544">
    <property type="entry name" value="GHMP_kinases_C"/>
    <property type="match status" value="1"/>
</dbReference>
<dbReference type="InterPro" id="IPR006204">
    <property type="entry name" value="GHMP_kinase_N_dom"/>
</dbReference>
<organism evidence="9">
    <name type="scientific">marine sediment metagenome</name>
    <dbReference type="NCBI Taxonomy" id="412755"/>
    <lineage>
        <taxon>unclassified sequences</taxon>
        <taxon>metagenomes</taxon>
        <taxon>ecological metagenomes</taxon>
    </lineage>
</organism>
<dbReference type="SUPFAM" id="SSF54211">
    <property type="entry name" value="Ribosomal protein S5 domain 2-like"/>
    <property type="match status" value="1"/>
</dbReference>
<dbReference type="PANTHER" id="PTHR20861">
    <property type="entry name" value="HOMOSERINE/4-DIPHOSPHOCYTIDYL-2-C-METHYL-D-ERYTHRITOL KINASE"/>
    <property type="match status" value="1"/>
</dbReference>
<feature type="domain" description="GHMP kinase N-terminal" evidence="7">
    <location>
        <begin position="33"/>
        <end position="113"/>
    </location>
</feature>
<evidence type="ECO:0000256" key="2">
    <source>
        <dbReference type="ARBA" id="ARBA00022679"/>
    </source>
</evidence>
<dbReference type="GO" id="GO:0004413">
    <property type="term" value="F:homoserine kinase activity"/>
    <property type="evidence" value="ECO:0007669"/>
    <property type="project" value="InterPro"/>
</dbReference>
<dbReference type="PRINTS" id="PR00958">
    <property type="entry name" value="HOMSERKINASE"/>
</dbReference>
<dbReference type="EMBL" id="BARS01050604">
    <property type="protein sequence ID" value="GAG49895.1"/>
    <property type="molecule type" value="Genomic_DNA"/>
</dbReference>
<dbReference type="GO" id="GO:0009088">
    <property type="term" value="P:threonine biosynthetic process"/>
    <property type="evidence" value="ECO:0007669"/>
    <property type="project" value="UniProtKB-KW"/>
</dbReference>
<dbReference type="PANTHER" id="PTHR20861:SF1">
    <property type="entry name" value="HOMOSERINE KINASE"/>
    <property type="match status" value="1"/>
</dbReference>
<sequence>CLGMALDLWAEVVVTASEEALPPAGPPLGEMTVKAVKRLFSHVGRQSPAGLSAEFRQEIPVARGLGASAVARAAGLLAANALLGEPLEREEILALGAELEGHADNMAPVLFGGLQVAVREGDRVFHTGLPAPEGLKAVLFVPDMEMPTQESREVLPDFLSREDAVYNIGRAALLVAALASGRVDLLDVATRDRLHQPARAKVFPAMEAIFRAARQAGALGVFLSGGGSTVLALASQNE</sequence>
<keyword evidence="5" id="KW-0418">Kinase</keyword>
<reference evidence="9" key="1">
    <citation type="journal article" date="2014" name="Front. Microbiol.">
        <title>High frequency of phylogenetically diverse reductive dehalogenase-homologous genes in deep subseafloor sedimentary metagenomes.</title>
        <authorList>
            <person name="Kawai M."/>
            <person name="Futagami T."/>
            <person name="Toyoda A."/>
            <person name="Takaki Y."/>
            <person name="Nishi S."/>
            <person name="Hori S."/>
            <person name="Arai W."/>
            <person name="Tsubouchi T."/>
            <person name="Morono Y."/>
            <person name="Uchiyama I."/>
            <person name="Ito T."/>
            <person name="Fujiyama A."/>
            <person name="Inagaki F."/>
            <person name="Takami H."/>
        </authorList>
    </citation>
    <scope>NUCLEOTIDE SEQUENCE</scope>
    <source>
        <strain evidence="9">Expedition CK06-06</strain>
    </source>
</reference>
<dbReference type="GO" id="GO:0005524">
    <property type="term" value="F:ATP binding"/>
    <property type="evidence" value="ECO:0007669"/>
    <property type="project" value="UniProtKB-KW"/>
</dbReference>
<protein>
    <recommendedName>
        <fullName evidence="10">Homoserine kinase</fullName>
    </recommendedName>
</protein>
<dbReference type="SUPFAM" id="SSF55060">
    <property type="entry name" value="GHMP Kinase, C-terminal domain"/>
    <property type="match status" value="1"/>
</dbReference>
<feature type="domain" description="GHMP kinase C-terminal" evidence="8">
    <location>
        <begin position="176"/>
        <end position="236"/>
    </location>
</feature>
<feature type="non-terminal residue" evidence="9">
    <location>
        <position position="1"/>
    </location>
</feature>
<accession>X0Y2G0</accession>
<keyword evidence="2" id="KW-0808">Transferase</keyword>